<evidence type="ECO:0000256" key="5">
    <source>
        <dbReference type="SAM" id="SignalP"/>
    </source>
</evidence>
<dbReference type="GO" id="GO:0004650">
    <property type="term" value="F:polygalacturonase activity"/>
    <property type="evidence" value="ECO:0007669"/>
    <property type="project" value="InterPro"/>
</dbReference>
<accession>A0A8T9SXS6</accession>
<dbReference type="Gene3D" id="2.160.20.10">
    <property type="entry name" value="Single-stranded right-handed beta-helix, Pectin lyase-like"/>
    <property type="match status" value="1"/>
</dbReference>
<evidence type="ECO:0000256" key="1">
    <source>
        <dbReference type="ARBA" id="ARBA00008834"/>
    </source>
</evidence>
<dbReference type="SMART" id="SM00710">
    <property type="entry name" value="PbH1"/>
    <property type="match status" value="6"/>
</dbReference>
<dbReference type="GO" id="GO:0005975">
    <property type="term" value="P:carbohydrate metabolic process"/>
    <property type="evidence" value="ECO:0007669"/>
    <property type="project" value="InterPro"/>
</dbReference>
<evidence type="ECO:0000256" key="3">
    <source>
        <dbReference type="ARBA" id="ARBA00023295"/>
    </source>
</evidence>
<evidence type="ECO:0000256" key="4">
    <source>
        <dbReference type="RuleBase" id="RU361169"/>
    </source>
</evidence>
<gene>
    <name evidence="6" type="ORF">MUN82_06080</name>
</gene>
<sequence length="552" mass="59859">MTYQIPFLLAAAAVLTATAPATGQVRPTFSVKPTQFSTDTVSLLNYGGKADGQTLNTTAFQQAIAAASQKKGVVLIPAGLWLTGPIELKSNVNLHLAKGALVQFTADKSQYPLIKTNWEGVDAVRNQSPISGMDLTNVAITGPGVFDGNGDAWRPVKKEKLTAGQWKKLVASGGAVNEKKDYWFPSEQALKASTMPEPGVIKPGKTEPADFAAIKDFLRPNMLSLQRCKQVLLEDFTIQNSPAWTIHPLLCEDVTIRRVTARNPWYGQNTDALDLESCKNGLVEDCVFDVGDDGICIKSGKNEQGRKRGVPTENFVFRNCKVYQAHGGFVIGSEMSGGARNLFVYNCSFIGTDVGLRFKTTRGRGGVVEKIYVDGVTMTDIAGQAILFDMYYAAKDPVPASGEAEALPEIKAEPLNEGTPQFRDFTINNVVCRGAETGILIRGLPEMSIKNILIQNTVLESDKGMVCQEAEGITLKNVALLSKNTKPVMEIQNSQQVVVDNLRYPGNAELLVRLSGDRTKAVKLTNTDTKAAKKDVELGQKVPKKAISVSKR</sequence>
<comment type="similarity">
    <text evidence="1 4">Belongs to the glycosyl hydrolase 28 family.</text>
</comment>
<dbReference type="EMBL" id="CP095053">
    <property type="protein sequence ID" value="UOR06665.1"/>
    <property type="molecule type" value="Genomic_DNA"/>
</dbReference>
<reference evidence="6 7" key="1">
    <citation type="submission" date="2022-04" db="EMBL/GenBank/DDBJ databases">
        <title>Hymenobacter sp. isolated from the air.</title>
        <authorList>
            <person name="Won M."/>
            <person name="Lee C.-M."/>
            <person name="Woen H.-Y."/>
            <person name="Kwon S.-W."/>
        </authorList>
    </citation>
    <scope>NUCLEOTIDE SEQUENCE [LARGE SCALE GENOMIC DNA]</scope>
    <source>
        <strain evidence="7">5413 J-13</strain>
    </source>
</reference>
<keyword evidence="2 4" id="KW-0378">Hydrolase</keyword>
<dbReference type="PANTHER" id="PTHR31339:SF9">
    <property type="entry name" value="PLASMIN AND FIBRONECTIN-BINDING PROTEIN A"/>
    <property type="match status" value="1"/>
</dbReference>
<dbReference type="InterPro" id="IPR051801">
    <property type="entry name" value="GH28_Enzymes"/>
</dbReference>
<keyword evidence="3 4" id="KW-0326">Glycosidase</keyword>
<evidence type="ECO:0000256" key="2">
    <source>
        <dbReference type="ARBA" id="ARBA00022801"/>
    </source>
</evidence>
<dbReference type="InterPro" id="IPR000743">
    <property type="entry name" value="Glyco_hydro_28"/>
</dbReference>
<proteinExistence type="inferred from homology"/>
<dbReference type="Proteomes" id="UP000829925">
    <property type="component" value="Chromosome"/>
</dbReference>
<dbReference type="RefSeq" id="WP_245095793.1">
    <property type="nucleotide sequence ID" value="NZ_CP095053.1"/>
</dbReference>
<keyword evidence="5" id="KW-0732">Signal</keyword>
<protein>
    <submittedName>
        <fullName evidence="6">Glycoside hydrolase family 28 protein</fullName>
    </submittedName>
</protein>
<organism evidence="6 7">
    <name type="scientific">Hymenobacter aerilatus</name>
    <dbReference type="NCBI Taxonomy" id="2932251"/>
    <lineage>
        <taxon>Bacteria</taxon>
        <taxon>Pseudomonadati</taxon>
        <taxon>Bacteroidota</taxon>
        <taxon>Cytophagia</taxon>
        <taxon>Cytophagales</taxon>
        <taxon>Hymenobacteraceae</taxon>
        <taxon>Hymenobacter</taxon>
    </lineage>
</organism>
<evidence type="ECO:0000313" key="6">
    <source>
        <dbReference type="EMBL" id="UOR06665.1"/>
    </source>
</evidence>
<name>A0A8T9SXS6_9BACT</name>
<dbReference type="KEGG" id="haei:MUN82_06080"/>
<evidence type="ECO:0000313" key="7">
    <source>
        <dbReference type="Proteomes" id="UP000829925"/>
    </source>
</evidence>
<dbReference type="InterPro" id="IPR006626">
    <property type="entry name" value="PbH1"/>
</dbReference>
<dbReference type="PANTHER" id="PTHR31339">
    <property type="entry name" value="PECTIN LYASE-RELATED"/>
    <property type="match status" value="1"/>
</dbReference>
<keyword evidence="7" id="KW-1185">Reference proteome</keyword>
<dbReference type="AlphaFoldDB" id="A0A8T9SXS6"/>
<feature type="chain" id="PRO_5035934389" evidence="5">
    <location>
        <begin position="24"/>
        <end position="552"/>
    </location>
</feature>
<dbReference type="InterPro" id="IPR011050">
    <property type="entry name" value="Pectin_lyase_fold/virulence"/>
</dbReference>
<dbReference type="Pfam" id="PF00295">
    <property type="entry name" value="Glyco_hydro_28"/>
    <property type="match status" value="1"/>
</dbReference>
<dbReference type="InterPro" id="IPR012334">
    <property type="entry name" value="Pectin_lyas_fold"/>
</dbReference>
<feature type="signal peptide" evidence="5">
    <location>
        <begin position="1"/>
        <end position="23"/>
    </location>
</feature>
<dbReference type="SUPFAM" id="SSF51126">
    <property type="entry name" value="Pectin lyase-like"/>
    <property type="match status" value="1"/>
</dbReference>